<dbReference type="PANTHER" id="PTHR33886:SF8">
    <property type="entry name" value="UNSATURATED RHAMNOGALACTURONAN HYDROLASE (EUROFUNG)"/>
    <property type="match status" value="1"/>
</dbReference>
<dbReference type="InterPro" id="IPR010905">
    <property type="entry name" value="Glyco_hydro_88"/>
</dbReference>
<dbReference type="STRING" id="37927.SA2016_0955"/>
<dbReference type="GO" id="GO:0005975">
    <property type="term" value="P:carbohydrate metabolic process"/>
    <property type="evidence" value="ECO:0007669"/>
    <property type="project" value="InterPro"/>
</dbReference>
<dbReference type="AlphaFoldDB" id="A0A126ZWU2"/>
<dbReference type="GO" id="GO:0016787">
    <property type="term" value="F:hydrolase activity"/>
    <property type="evidence" value="ECO:0007669"/>
    <property type="project" value="UniProtKB-KW"/>
</dbReference>
<dbReference type="Proteomes" id="UP000070134">
    <property type="component" value="Chromosome"/>
</dbReference>
<dbReference type="OrthoDB" id="6381507at2"/>
<dbReference type="EMBL" id="CP014518">
    <property type="protein sequence ID" value="AMM31640.1"/>
    <property type="molecule type" value="Genomic_DNA"/>
</dbReference>
<accession>A0A126ZWU2</accession>
<evidence type="ECO:0008006" key="4">
    <source>
        <dbReference type="Google" id="ProtNLM"/>
    </source>
</evidence>
<dbReference type="Pfam" id="PF07470">
    <property type="entry name" value="Glyco_hydro_88"/>
    <property type="match status" value="1"/>
</dbReference>
<keyword evidence="1" id="KW-0378">Hydrolase</keyword>
<reference evidence="2 3" key="1">
    <citation type="submission" date="2016-02" db="EMBL/GenBank/DDBJ databases">
        <title>Complete genome of Sinomonas atrocyanea KCTC 3377.</title>
        <authorList>
            <person name="Kim K.M."/>
        </authorList>
    </citation>
    <scope>NUCLEOTIDE SEQUENCE [LARGE SCALE GENOMIC DNA]</scope>
    <source>
        <strain evidence="2 3">KCTC 3377</strain>
    </source>
</reference>
<protein>
    <recommendedName>
        <fullName evidence="4">Glycosyl hydrolase family 88</fullName>
    </recommendedName>
</protein>
<dbReference type="InterPro" id="IPR012341">
    <property type="entry name" value="6hp_glycosidase-like_sf"/>
</dbReference>
<dbReference type="Gene3D" id="1.50.10.10">
    <property type="match status" value="1"/>
</dbReference>
<keyword evidence="3" id="KW-1185">Reference proteome</keyword>
<dbReference type="SUPFAM" id="SSF48208">
    <property type="entry name" value="Six-hairpin glycosidases"/>
    <property type="match status" value="1"/>
</dbReference>
<dbReference type="PANTHER" id="PTHR33886">
    <property type="entry name" value="UNSATURATED RHAMNOGALACTURONAN HYDROLASE (EUROFUNG)"/>
    <property type="match status" value="1"/>
</dbReference>
<evidence type="ECO:0000256" key="1">
    <source>
        <dbReference type="ARBA" id="ARBA00022801"/>
    </source>
</evidence>
<name>A0A126ZWU2_9MICC</name>
<dbReference type="InterPro" id="IPR008928">
    <property type="entry name" value="6-hairpin_glycosidase_sf"/>
</dbReference>
<sequence>MGPSAAELLGRLARRTRAYDFTVWFWGDAIAIDGLLEAAELVGDKEASAHAERFLRRPAAPLGWRDHLAPGDALLRLAAVTDDPAPLEQARRLADHLLGVPRAEDAPLYRPDDPRYRHTVWVDSIYHVPPFLARLAGMTGEGRWYDAALAEQAAHLRVLTPAGSPFPAHAYDTGARSIHGPGWGRGVGWALLGMVDTLSVIPADHPGHDEAQAELRALAEEVLALQDSTGCWRTVIDDREAYLESSTAAMFCAAFTKGVRTGVLDGRFAAAAEDAWRYTEARIDQDGSFWGVSACTWASTAGAEDAAMYRTLPTEVNVWGQGAAMRAAAERLRTLEALGPLDAKAGNSTADAPSLQTSH</sequence>
<dbReference type="KEGG" id="satk:SA2016_0955"/>
<gene>
    <name evidence="2" type="ORF">SA2016_0955</name>
</gene>
<dbReference type="RefSeq" id="WP_066495907.1">
    <property type="nucleotide sequence ID" value="NZ_BJMO01000018.1"/>
</dbReference>
<organism evidence="2 3">
    <name type="scientific">Sinomonas atrocyanea</name>
    <dbReference type="NCBI Taxonomy" id="37927"/>
    <lineage>
        <taxon>Bacteria</taxon>
        <taxon>Bacillati</taxon>
        <taxon>Actinomycetota</taxon>
        <taxon>Actinomycetes</taxon>
        <taxon>Micrococcales</taxon>
        <taxon>Micrococcaceae</taxon>
        <taxon>Sinomonas</taxon>
    </lineage>
</organism>
<evidence type="ECO:0000313" key="2">
    <source>
        <dbReference type="EMBL" id="AMM31640.1"/>
    </source>
</evidence>
<proteinExistence type="predicted"/>
<dbReference type="InterPro" id="IPR052043">
    <property type="entry name" value="PolySaccharide_Degr_Enz"/>
</dbReference>
<evidence type="ECO:0000313" key="3">
    <source>
        <dbReference type="Proteomes" id="UP000070134"/>
    </source>
</evidence>